<evidence type="ECO:0000313" key="2">
    <source>
        <dbReference type="EMBL" id="GAE44058.1"/>
    </source>
</evidence>
<accession>W4RJK3</accession>
<evidence type="ECO:0000256" key="1">
    <source>
        <dbReference type="SAM" id="Phobius"/>
    </source>
</evidence>
<feature type="transmembrane region" description="Helical" evidence="1">
    <location>
        <begin position="20"/>
        <end position="44"/>
    </location>
</feature>
<evidence type="ECO:0000313" key="3">
    <source>
        <dbReference type="Proteomes" id="UP000018949"/>
    </source>
</evidence>
<dbReference type="AlphaFoldDB" id="W4RJK3"/>
<comment type="caution">
    <text evidence="2">The sequence shown here is derived from an EMBL/GenBank/DDBJ whole genome shotgun (WGS) entry which is preliminary data.</text>
</comment>
<feature type="transmembrane region" description="Helical" evidence="1">
    <location>
        <begin position="64"/>
        <end position="86"/>
    </location>
</feature>
<dbReference type="eggNOG" id="ENOG502ZEEZ">
    <property type="taxonomic scope" value="Bacteria"/>
</dbReference>
<keyword evidence="1" id="KW-0472">Membrane</keyword>
<reference evidence="2 3" key="1">
    <citation type="submission" date="2013-12" db="EMBL/GenBank/DDBJ databases">
        <title>NBRP : Genome information of microbial organism related human and environment.</title>
        <authorList>
            <person name="Hattori M."/>
            <person name="Oshima K."/>
            <person name="Inaba H."/>
            <person name="Suda W."/>
            <person name="Sakamoto M."/>
            <person name="Iino T."/>
            <person name="Kitahara M."/>
            <person name="Oshida Y."/>
            <person name="Iida T."/>
            <person name="Kudo T."/>
            <person name="Itoh T."/>
            <person name="Ahmed I."/>
            <person name="Ohkuma M."/>
        </authorList>
    </citation>
    <scope>NUCLEOTIDE SEQUENCE [LARGE SCALE GENOMIC DNA]</scope>
    <source>
        <strain evidence="2 3">JCM 21738</strain>
    </source>
</reference>
<keyword evidence="3" id="KW-1185">Reference proteome</keyword>
<keyword evidence="1" id="KW-1133">Transmembrane helix</keyword>
<protein>
    <submittedName>
        <fullName evidence="2">Uncharacterized protein</fullName>
    </submittedName>
</protein>
<name>W4RJK3_9BACI</name>
<gene>
    <name evidence="2" type="ORF">JCM21738_737</name>
</gene>
<sequence length="234" mass="27989">MYWKSLISINYRCWGDDVKLLEGFLIIITWFLTILFIPLVGLFFYTPEYELIKNFLDYKVSISILLLFVLLFALLLVFSQLILFIIRLKKKINFIDLDREVLCKIKELIPMDYARNFFERYDFGSGGFPFENIRILHDFIETEGNPEFEFTDNDLEKIRINLLEDLKKLNRILAEHTVRASNTNSEDYWRIDKGLKEKDVDLYIKVIREANQVATDIWENYKRLVEVGRKRFGI</sequence>
<keyword evidence="1" id="KW-0812">Transmembrane</keyword>
<dbReference type="EMBL" id="BAUW01000005">
    <property type="protein sequence ID" value="GAE44058.1"/>
    <property type="molecule type" value="Genomic_DNA"/>
</dbReference>
<organism evidence="2 3">
    <name type="scientific">Mesobacillus boroniphilus JCM 21738</name>
    <dbReference type="NCBI Taxonomy" id="1294265"/>
    <lineage>
        <taxon>Bacteria</taxon>
        <taxon>Bacillati</taxon>
        <taxon>Bacillota</taxon>
        <taxon>Bacilli</taxon>
        <taxon>Bacillales</taxon>
        <taxon>Bacillaceae</taxon>
        <taxon>Mesobacillus</taxon>
    </lineage>
</organism>
<dbReference type="Proteomes" id="UP000018949">
    <property type="component" value="Unassembled WGS sequence"/>
</dbReference>
<proteinExistence type="predicted"/>